<feature type="compositionally biased region" description="Polar residues" evidence="1">
    <location>
        <begin position="449"/>
        <end position="463"/>
    </location>
</feature>
<keyword evidence="3" id="KW-1185">Reference proteome</keyword>
<feature type="compositionally biased region" description="Acidic residues" evidence="1">
    <location>
        <begin position="371"/>
        <end position="386"/>
    </location>
</feature>
<name>A0A9P6CBC7_9AGAR</name>
<protein>
    <submittedName>
        <fullName evidence="2">Uncharacterized protein</fullName>
    </submittedName>
</protein>
<gene>
    <name evidence="2" type="ORF">BDZ94DRAFT_500867</name>
</gene>
<feature type="region of interest" description="Disordered" evidence="1">
    <location>
        <begin position="491"/>
        <end position="511"/>
    </location>
</feature>
<feature type="region of interest" description="Disordered" evidence="1">
    <location>
        <begin position="22"/>
        <end position="42"/>
    </location>
</feature>
<feature type="compositionally biased region" description="Polar residues" evidence="1">
    <location>
        <begin position="410"/>
        <end position="429"/>
    </location>
</feature>
<dbReference type="EMBL" id="MU150491">
    <property type="protein sequence ID" value="KAF9455920.1"/>
    <property type="molecule type" value="Genomic_DNA"/>
</dbReference>
<feature type="region of interest" description="Disordered" evidence="1">
    <location>
        <begin position="345"/>
        <end position="395"/>
    </location>
</feature>
<feature type="region of interest" description="Disordered" evidence="1">
    <location>
        <begin position="99"/>
        <end position="129"/>
    </location>
</feature>
<dbReference type="AlphaFoldDB" id="A0A9P6CBC7"/>
<accession>A0A9P6CBC7</accession>
<evidence type="ECO:0000313" key="2">
    <source>
        <dbReference type="EMBL" id="KAF9455920.1"/>
    </source>
</evidence>
<feature type="region of interest" description="Disordered" evidence="1">
    <location>
        <begin position="410"/>
        <end position="466"/>
    </location>
</feature>
<dbReference type="Proteomes" id="UP000807353">
    <property type="component" value="Unassembled WGS sequence"/>
</dbReference>
<proteinExistence type="predicted"/>
<evidence type="ECO:0000256" key="1">
    <source>
        <dbReference type="SAM" id="MobiDB-lite"/>
    </source>
</evidence>
<organism evidence="2 3">
    <name type="scientific">Collybia nuda</name>
    <dbReference type="NCBI Taxonomy" id="64659"/>
    <lineage>
        <taxon>Eukaryota</taxon>
        <taxon>Fungi</taxon>
        <taxon>Dikarya</taxon>
        <taxon>Basidiomycota</taxon>
        <taxon>Agaricomycotina</taxon>
        <taxon>Agaricomycetes</taxon>
        <taxon>Agaricomycetidae</taxon>
        <taxon>Agaricales</taxon>
        <taxon>Tricholomatineae</taxon>
        <taxon>Clitocybaceae</taxon>
        <taxon>Collybia</taxon>
    </lineage>
</organism>
<feature type="compositionally biased region" description="Acidic residues" evidence="1">
    <location>
        <begin position="347"/>
        <end position="362"/>
    </location>
</feature>
<feature type="compositionally biased region" description="Low complexity" evidence="1">
    <location>
        <begin position="99"/>
        <end position="119"/>
    </location>
</feature>
<reference evidence="2" key="1">
    <citation type="submission" date="2020-11" db="EMBL/GenBank/DDBJ databases">
        <authorList>
            <consortium name="DOE Joint Genome Institute"/>
            <person name="Ahrendt S."/>
            <person name="Riley R."/>
            <person name="Andreopoulos W."/>
            <person name="Labutti K."/>
            <person name="Pangilinan J."/>
            <person name="Ruiz-Duenas F.J."/>
            <person name="Barrasa J.M."/>
            <person name="Sanchez-Garcia M."/>
            <person name="Camarero S."/>
            <person name="Miyauchi S."/>
            <person name="Serrano A."/>
            <person name="Linde D."/>
            <person name="Babiker R."/>
            <person name="Drula E."/>
            <person name="Ayuso-Fernandez I."/>
            <person name="Pacheco R."/>
            <person name="Padilla G."/>
            <person name="Ferreira P."/>
            <person name="Barriuso J."/>
            <person name="Kellner H."/>
            <person name="Castanera R."/>
            <person name="Alfaro M."/>
            <person name="Ramirez L."/>
            <person name="Pisabarro A.G."/>
            <person name="Kuo A."/>
            <person name="Tritt A."/>
            <person name="Lipzen A."/>
            <person name="He G."/>
            <person name="Yan M."/>
            <person name="Ng V."/>
            <person name="Cullen D."/>
            <person name="Martin F."/>
            <person name="Rosso M.-N."/>
            <person name="Henrissat B."/>
            <person name="Hibbett D."/>
            <person name="Martinez A.T."/>
            <person name="Grigoriev I.V."/>
        </authorList>
    </citation>
    <scope>NUCLEOTIDE SEQUENCE</scope>
    <source>
        <strain evidence="2">CBS 247.69</strain>
    </source>
</reference>
<sequence>MDVEYNFELESDIVDQHCQTETEPEFLSEDNIPPRPSSRLSFNRTMIDNPLFTEEETTALHMSISGPRWLPRKMGMTNIDKTDMDITALASSSDGGFFDTSSPSTLPEVVISDNNNVDSNEGEDDVGSEVDTCETSDDEEDEFPFSSFERLQSASDYPPFAPSPADCNSWTLQPKYSCLPSPLSPLYIPAKPYSFRHTPLRHVYRQHGYSRHSLLHLKWFWANREDEWMARADRLRNSKTYDNLSIFRDAAPPPALRYPGYRAFALSDGSHSSQDNTPRLPPMSIHPRRGDVLTLRDPYCMHIDRFFVGMPLWTMGKMLWMYDVHVASETRHRVATGKYKPEILHDDTEDDFYEEEQSEGESVETAGSVDSSDDSDTTLVESESEDDLSRCVKSNGRDTLEDDVELVKTDQFTGSDNNPSLRIYGSSSLPFKRSRNDNSVSGALLASATPRQNQTTTCSNTDPKSLDKTRPPWITCWYRRWDLLTELVRNDREPPTEPHNPSTTSSNNTKSSKFYLADDESWSDVLDLDDDVADMENATIMSNPLYYNGFNHQAQCAQV</sequence>
<comment type="caution">
    <text evidence="2">The sequence shown here is derived from an EMBL/GenBank/DDBJ whole genome shotgun (WGS) entry which is preliminary data.</text>
</comment>
<feature type="compositionally biased region" description="Low complexity" evidence="1">
    <location>
        <begin position="499"/>
        <end position="511"/>
    </location>
</feature>
<feature type="compositionally biased region" description="Acidic residues" evidence="1">
    <location>
        <begin position="120"/>
        <end position="129"/>
    </location>
</feature>
<dbReference type="OrthoDB" id="2921613at2759"/>
<evidence type="ECO:0000313" key="3">
    <source>
        <dbReference type="Proteomes" id="UP000807353"/>
    </source>
</evidence>